<dbReference type="AlphaFoldDB" id="A0A643JYS5"/>
<dbReference type="Pfam" id="PF08734">
    <property type="entry name" value="GYD"/>
    <property type="match status" value="1"/>
</dbReference>
<gene>
    <name evidence="1" type="ORF">Hfx1149_02510</name>
</gene>
<name>A0A643JYS5_9EURY</name>
<sequence length="97" mass="10723">MPTYITLWNYTQQGIENIEGSPDRLDAAMDLIESLGGELKGFYLTMGQYDVVTVIEMPDDDAAAKLLLRLGQSGNISGETLKAWPEADYRDLIANLP</sequence>
<protein>
    <submittedName>
        <fullName evidence="1">GYD domain-containing protein</fullName>
    </submittedName>
</protein>
<comment type="caution">
    <text evidence="1">The sequence shown here is derived from an EMBL/GenBank/DDBJ whole genome shotgun (WGS) entry which is preliminary data.</text>
</comment>
<dbReference type="EMBL" id="VZUS01000001">
    <property type="protein sequence ID" value="KAB1189199.1"/>
    <property type="molecule type" value="Genomic_DNA"/>
</dbReference>
<dbReference type="InterPro" id="IPR014845">
    <property type="entry name" value="GYD/TTHA1554"/>
</dbReference>
<organism evidence="1">
    <name type="scientific">Haloferax sp. CBA1149</name>
    <dbReference type="NCBI Taxonomy" id="2650753"/>
    <lineage>
        <taxon>Archaea</taxon>
        <taxon>Methanobacteriati</taxon>
        <taxon>Methanobacteriota</taxon>
        <taxon>Stenosarchaea group</taxon>
        <taxon>Halobacteria</taxon>
        <taxon>Halobacteriales</taxon>
        <taxon>Haloferacaceae</taxon>
        <taxon>Haloferax</taxon>
    </lineage>
</organism>
<proteinExistence type="predicted"/>
<evidence type="ECO:0000313" key="1">
    <source>
        <dbReference type="EMBL" id="KAB1189199.1"/>
    </source>
</evidence>
<reference evidence="1" key="1">
    <citation type="submission" date="2019-09" db="EMBL/GenBank/DDBJ databases">
        <title>Genomic analysis of Haloferax sp. CBA1149.</title>
        <authorList>
            <person name="Roh S.W."/>
        </authorList>
    </citation>
    <scope>NUCLEOTIDE SEQUENCE</scope>
    <source>
        <strain evidence="1">CBA1149</strain>
    </source>
</reference>
<accession>A0A643JYS5</accession>